<proteinExistence type="predicted"/>
<evidence type="ECO:0000256" key="1">
    <source>
        <dbReference type="SAM" id="Phobius"/>
    </source>
</evidence>
<feature type="transmembrane region" description="Helical" evidence="1">
    <location>
        <begin position="31"/>
        <end position="59"/>
    </location>
</feature>
<keyword evidence="3" id="KW-1185">Reference proteome</keyword>
<protein>
    <submittedName>
        <fullName evidence="2">Uncharacterized protein</fullName>
    </submittedName>
</protein>
<evidence type="ECO:0000313" key="2">
    <source>
        <dbReference type="EMBL" id="QGZ16322.1"/>
    </source>
</evidence>
<dbReference type="EMBL" id="MN732867">
    <property type="protein sequence ID" value="QGZ16322.1"/>
    <property type="molecule type" value="Genomic_DNA"/>
</dbReference>
<evidence type="ECO:0000313" key="3">
    <source>
        <dbReference type="Proteomes" id="UP000433183"/>
    </source>
</evidence>
<keyword evidence="1" id="KW-0472">Membrane</keyword>
<keyword evidence="1" id="KW-0812">Transmembrane</keyword>
<gene>
    <name evidence="2" type="ORF">Hena1_01720</name>
</gene>
<dbReference type="Proteomes" id="UP000433183">
    <property type="component" value="Segment"/>
</dbReference>
<keyword evidence="1" id="KW-1133">Transmembrane helix</keyword>
<accession>A0A6B9JCF9</accession>
<reference evidence="2 3" key="1">
    <citation type="submission" date="2019-11" db="EMBL/GenBank/DDBJ databases">
        <title>Characterization of a new Erwinia amylovora bacteriophage.</title>
        <authorList>
            <person name="Valentovich L.N."/>
            <person name="Akhremchuk A.E."/>
            <person name="Besarab N.V."/>
            <person name="Lagonenko A.L."/>
        </authorList>
    </citation>
    <scope>NUCLEOTIDE SEQUENCE [LARGE SCALE GENOMIC DNA]</scope>
</reference>
<organism evidence="2 3">
    <name type="scientific">Erwinia phage Hena1</name>
    <dbReference type="NCBI Taxonomy" id="2678601"/>
    <lineage>
        <taxon>Viruses</taxon>
        <taxon>Duplodnaviria</taxon>
        <taxon>Heunggongvirae</taxon>
        <taxon>Uroviricota</taxon>
        <taxon>Caudoviricetes</taxon>
        <taxon>Vequintavirinae</taxon>
        <taxon>Henunavirus</taxon>
        <taxon>Henunavirus hena1</taxon>
    </lineage>
</organism>
<sequence length="71" mass="7856">MKFFAALGLAFIILKLCGVIAWSWWLVLLPLYWGIALLLLLIIGFFGSLFGIAGIAAGVDQVRGWFKKKAK</sequence>
<name>A0A6B9JCF9_9CAUD</name>